<reference evidence="3" key="1">
    <citation type="submission" date="2016-10" db="EMBL/GenBank/DDBJ databases">
        <title>Draft Genome Sequence of Nocardioides luteus Strain BAFB, an Alkane-Degrading Bacterium Isolated from JP-7 Polluted Soil.</title>
        <authorList>
            <person name="Brown L."/>
            <person name="Ruiz O.N."/>
            <person name="Gunasekera T."/>
        </authorList>
    </citation>
    <scope>NUCLEOTIDE SEQUENCE [LARGE SCALE GENOMIC DNA]</scope>
    <source>
        <strain evidence="3">BAFB</strain>
    </source>
</reference>
<feature type="signal peptide" evidence="2">
    <location>
        <begin position="1"/>
        <end position="22"/>
    </location>
</feature>
<dbReference type="RefSeq" id="WP_071327203.1">
    <property type="nucleotide sequence ID" value="NZ_JZDQ02000028.1"/>
</dbReference>
<evidence type="ECO:0000313" key="3">
    <source>
        <dbReference type="EMBL" id="OIJ25194.1"/>
    </source>
</evidence>
<dbReference type="InterPro" id="IPR001680">
    <property type="entry name" value="WD40_rpt"/>
</dbReference>
<proteinExistence type="predicted"/>
<dbReference type="PANTHER" id="PTHR19879">
    <property type="entry name" value="TRANSCRIPTION INITIATION FACTOR TFIID"/>
    <property type="match status" value="1"/>
</dbReference>
<sequence>MKPRTYVLSVPLIGVLAAALLAGCASDPDRDGCDISATGTAGGPFTLAAAVAPARLVPGSLTAGADGTYVVASCTDGTCRWHAGGGAYETISETGYSAISPDLTLVARKVGCSDIALVEVDGDKEVQRLEGLPNPKVTDASPVGEIAFSPDGRFVAGAGLEGDLIVWSVEDGEEVASDDLGNGIGSISFSPDGSLVAIASGDSVSVLEAESGDEVGTVAAGRGADPVWSPDGRWIAGVTTEGYPTVWDATTFKAVETLPGHPATAVAFSPDSRSLAVTADSGNVALTLWAPGALGGSGGAREVTQAPALTSKVVFSPDGKTLYTASAEAGVAAWDVATGKPAGTFDQPPMPE</sequence>
<evidence type="ECO:0000313" key="4">
    <source>
        <dbReference type="Proteomes" id="UP000033772"/>
    </source>
</evidence>
<dbReference type="OrthoDB" id="9758793at2"/>
<accession>A0A1J4N0Z4</accession>
<dbReference type="SMART" id="SM00320">
    <property type="entry name" value="WD40"/>
    <property type="match status" value="5"/>
</dbReference>
<dbReference type="PROSITE" id="PS51257">
    <property type="entry name" value="PROKAR_LIPOPROTEIN"/>
    <property type="match status" value="1"/>
</dbReference>
<gene>
    <name evidence="3" type="ORF">UG56_019220</name>
</gene>
<keyword evidence="4" id="KW-1185">Reference proteome</keyword>
<dbReference type="EMBL" id="JZDQ02000028">
    <property type="protein sequence ID" value="OIJ25194.1"/>
    <property type="molecule type" value="Genomic_DNA"/>
</dbReference>
<dbReference type="PANTHER" id="PTHR19879:SF9">
    <property type="entry name" value="TRANSCRIPTION INITIATION FACTOR TFIID SUBUNIT 5"/>
    <property type="match status" value="1"/>
</dbReference>
<feature type="repeat" description="WD" evidence="1">
    <location>
        <begin position="136"/>
        <end position="177"/>
    </location>
</feature>
<evidence type="ECO:0000256" key="2">
    <source>
        <dbReference type="SAM" id="SignalP"/>
    </source>
</evidence>
<dbReference type="Proteomes" id="UP000033772">
    <property type="component" value="Unassembled WGS sequence"/>
</dbReference>
<feature type="chain" id="PRO_5038397527" description="Anaphase-promoting complex subunit 4 WD40 domain-containing protein" evidence="2">
    <location>
        <begin position="23"/>
        <end position="352"/>
    </location>
</feature>
<dbReference type="Gene3D" id="2.130.10.10">
    <property type="entry name" value="YVTN repeat-like/Quinoprotein amine dehydrogenase"/>
    <property type="match status" value="2"/>
</dbReference>
<dbReference type="InterPro" id="IPR011659">
    <property type="entry name" value="WD40"/>
</dbReference>
<protein>
    <recommendedName>
        <fullName evidence="5">Anaphase-promoting complex subunit 4 WD40 domain-containing protein</fullName>
    </recommendedName>
</protein>
<dbReference type="STRING" id="1844.UG56_019220"/>
<dbReference type="Pfam" id="PF00400">
    <property type="entry name" value="WD40"/>
    <property type="match status" value="2"/>
</dbReference>
<evidence type="ECO:0008006" key="5">
    <source>
        <dbReference type="Google" id="ProtNLM"/>
    </source>
</evidence>
<dbReference type="AlphaFoldDB" id="A0A1J4N0Z4"/>
<keyword evidence="2" id="KW-0732">Signal</keyword>
<dbReference type="Pfam" id="PF07676">
    <property type="entry name" value="PD40"/>
    <property type="match status" value="1"/>
</dbReference>
<organism evidence="3 4">
    <name type="scientific">Nocardioides luteus</name>
    <dbReference type="NCBI Taxonomy" id="1844"/>
    <lineage>
        <taxon>Bacteria</taxon>
        <taxon>Bacillati</taxon>
        <taxon>Actinomycetota</taxon>
        <taxon>Actinomycetes</taxon>
        <taxon>Propionibacteriales</taxon>
        <taxon>Nocardioidaceae</taxon>
        <taxon>Nocardioides</taxon>
    </lineage>
</organism>
<comment type="caution">
    <text evidence="3">The sequence shown here is derived from an EMBL/GenBank/DDBJ whole genome shotgun (WGS) entry which is preliminary data.</text>
</comment>
<feature type="repeat" description="WD" evidence="1">
    <location>
        <begin position="313"/>
        <end position="344"/>
    </location>
</feature>
<dbReference type="InterPro" id="IPR015943">
    <property type="entry name" value="WD40/YVTN_repeat-like_dom_sf"/>
</dbReference>
<keyword evidence="1" id="KW-0853">WD repeat</keyword>
<dbReference type="PROSITE" id="PS50082">
    <property type="entry name" value="WD_REPEATS_2"/>
    <property type="match status" value="2"/>
</dbReference>
<dbReference type="SUPFAM" id="SSF82171">
    <property type="entry name" value="DPP6 N-terminal domain-like"/>
    <property type="match status" value="1"/>
</dbReference>
<evidence type="ECO:0000256" key="1">
    <source>
        <dbReference type="PROSITE-ProRule" id="PRU00221"/>
    </source>
</evidence>
<name>A0A1J4N0Z4_9ACTN</name>